<dbReference type="InterPro" id="IPR044925">
    <property type="entry name" value="His-Me_finger_sf"/>
</dbReference>
<dbReference type="Gene3D" id="3.90.75.10">
    <property type="entry name" value="Homing Intron 3 (I-ppo) Encoded Endonuclease, Chain A"/>
    <property type="match status" value="1"/>
</dbReference>
<dbReference type="GO" id="GO:0004519">
    <property type="term" value="F:endonuclease activity"/>
    <property type="evidence" value="ECO:0007669"/>
    <property type="project" value="InterPro"/>
</dbReference>
<protein>
    <recommendedName>
        <fullName evidence="2">HNH nuclease domain-containing protein</fullName>
    </recommendedName>
</protein>
<dbReference type="AlphaFoldDB" id="A0A382RDU3"/>
<evidence type="ECO:0000313" key="1">
    <source>
        <dbReference type="EMBL" id="SVC95148.1"/>
    </source>
</evidence>
<organism evidence="1">
    <name type="scientific">marine metagenome</name>
    <dbReference type="NCBI Taxonomy" id="408172"/>
    <lineage>
        <taxon>unclassified sequences</taxon>
        <taxon>metagenomes</taxon>
        <taxon>ecological metagenomes</taxon>
    </lineage>
</organism>
<proteinExistence type="predicted"/>
<dbReference type="SUPFAM" id="SSF54060">
    <property type="entry name" value="His-Me finger endonucleases"/>
    <property type="match status" value="1"/>
</dbReference>
<dbReference type="EMBL" id="UINC01120578">
    <property type="protein sequence ID" value="SVC95148.1"/>
    <property type="molecule type" value="Genomic_DNA"/>
</dbReference>
<name>A0A382RDU3_9ZZZZ</name>
<reference evidence="1" key="1">
    <citation type="submission" date="2018-05" db="EMBL/GenBank/DDBJ databases">
        <authorList>
            <person name="Lanie J.A."/>
            <person name="Ng W.-L."/>
            <person name="Kazmierczak K.M."/>
            <person name="Andrzejewski T.M."/>
            <person name="Davidsen T.M."/>
            <person name="Wayne K.J."/>
            <person name="Tettelin H."/>
            <person name="Glass J.I."/>
            <person name="Rusch D."/>
            <person name="Podicherti R."/>
            <person name="Tsui H.-C.T."/>
            <person name="Winkler M.E."/>
        </authorList>
    </citation>
    <scope>NUCLEOTIDE SEQUENCE</scope>
</reference>
<evidence type="ECO:0008006" key="2">
    <source>
        <dbReference type="Google" id="ProtNLM"/>
    </source>
</evidence>
<sequence>MKKIFTKQDFLDKLIPNGDCLDWPGATNGKGYGTTRYNGRIFYTHRLALILEGIDITDKFVIHSCDRPICSNAKHLSAGTQWDNMADMTSRRRQTSTITEEECKEIRELCNTSLRQWEIAEMYGISQPQVSRINTRVHWKHLN</sequence>
<dbReference type="InterPro" id="IPR044930">
    <property type="entry name" value="Homing_endonuclease_His-Me"/>
</dbReference>
<gene>
    <name evidence="1" type="ORF">METZ01_LOCUS348002</name>
</gene>
<accession>A0A382RDU3</accession>